<dbReference type="InterPro" id="IPR029062">
    <property type="entry name" value="Class_I_gatase-like"/>
</dbReference>
<keyword evidence="10" id="KW-0963">Cytoplasm</keyword>
<comment type="function">
    <text evidence="10">IGPS catalyzes the conversion of PRFAR and glutamine to IGP, AICAR and glutamate. The HisH subunit catalyzes the hydrolysis of glutamine to glutamate and ammonia as part of the synthesis of IGP and AICAR. The resulting ammonia molecule is channeled to the active site of HisF.</text>
</comment>
<comment type="catalytic activity">
    <reaction evidence="9 10">
        <text>L-glutamine + H2O = L-glutamate + NH4(+)</text>
        <dbReference type="Rhea" id="RHEA:15889"/>
        <dbReference type="ChEBI" id="CHEBI:15377"/>
        <dbReference type="ChEBI" id="CHEBI:28938"/>
        <dbReference type="ChEBI" id="CHEBI:29985"/>
        <dbReference type="ChEBI" id="CHEBI:58359"/>
        <dbReference type="EC" id="3.5.1.2"/>
    </reaction>
</comment>
<dbReference type="EC" id="3.5.1.2" evidence="10"/>
<dbReference type="GO" id="GO:0000107">
    <property type="term" value="F:imidazoleglycerol-phosphate synthase activity"/>
    <property type="evidence" value="ECO:0007669"/>
    <property type="project" value="UniProtKB-UniRule"/>
</dbReference>
<proteinExistence type="inferred from homology"/>
<dbReference type="EMBL" id="SEOO01000007">
    <property type="protein sequence ID" value="RYM12850.1"/>
    <property type="molecule type" value="Genomic_DNA"/>
</dbReference>
<evidence type="ECO:0000256" key="9">
    <source>
        <dbReference type="ARBA" id="ARBA00049534"/>
    </source>
</evidence>
<dbReference type="SUPFAM" id="SSF52317">
    <property type="entry name" value="Class I glutamine amidotransferase-like"/>
    <property type="match status" value="1"/>
</dbReference>
<dbReference type="GO" id="GO:0016829">
    <property type="term" value="F:lyase activity"/>
    <property type="evidence" value="ECO:0007669"/>
    <property type="project" value="UniProtKB-KW"/>
</dbReference>
<dbReference type="EC" id="4.3.2.10" evidence="10"/>
<evidence type="ECO:0000259" key="12">
    <source>
        <dbReference type="Pfam" id="PF00117"/>
    </source>
</evidence>
<keyword evidence="4 10" id="KW-0378">Hydrolase</keyword>
<dbReference type="RefSeq" id="WP_066606343.1">
    <property type="nucleotide sequence ID" value="NZ_CBDAEM010000004.1"/>
</dbReference>
<comment type="caution">
    <text evidence="13">The sequence shown here is derived from an EMBL/GenBank/DDBJ whole genome shotgun (WGS) entry which is preliminary data.</text>
</comment>
<dbReference type="CDD" id="cd01748">
    <property type="entry name" value="GATase1_IGP_Synthase"/>
    <property type="match status" value="1"/>
</dbReference>
<comment type="pathway">
    <text evidence="1 10">Amino-acid biosynthesis; L-histidine biosynthesis; L-histidine from 5-phospho-alpha-D-ribose 1-diphosphate: step 5/9.</text>
</comment>
<accession>A0A8G1ZHI1</accession>
<feature type="active site" evidence="10 11">
    <location>
        <position position="185"/>
    </location>
</feature>
<dbReference type="GO" id="GO:0005737">
    <property type="term" value="C:cytoplasm"/>
    <property type="evidence" value="ECO:0007669"/>
    <property type="project" value="UniProtKB-SubCell"/>
</dbReference>
<dbReference type="AlphaFoldDB" id="A0A8G1ZHI1"/>
<dbReference type="OrthoDB" id="9807137at2"/>
<dbReference type="InterPro" id="IPR017926">
    <property type="entry name" value="GATASE"/>
</dbReference>
<evidence type="ECO:0000313" key="13">
    <source>
        <dbReference type="EMBL" id="RYM12850.1"/>
    </source>
</evidence>
<sequence>MIALIDYGAGNLHSVHNALRKAGAHDVAITADADVVARADRIVLPGVGAFRACRDALVAIPGMVDAMNEAVNGRGAPFLGVCVGMQLLADAGEEFGRHEGLGWIPGTVRLIEPADAAVKVPHMGWNDVVLNGAPPLIEAGEAYFLHSYHYEAADPAHVAATTDHGGPLVAAVARDTIIGCQFHPEKSQRYGLAFMARFLDWKP</sequence>
<dbReference type="PIRSF" id="PIRSF000495">
    <property type="entry name" value="Amidotransf_hisH"/>
    <property type="match status" value="1"/>
</dbReference>
<dbReference type="GO" id="GO:0000105">
    <property type="term" value="P:L-histidine biosynthetic process"/>
    <property type="evidence" value="ECO:0007669"/>
    <property type="project" value="UniProtKB-UniRule"/>
</dbReference>
<evidence type="ECO:0000256" key="8">
    <source>
        <dbReference type="ARBA" id="ARBA00047838"/>
    </source>
</evidence>
<reference evidence="13 14" key="1">
    <citation type="submission" date="2019-02" db="EMBL/GenBank/DDBJ databases">
        <authorList>
            <person name="Feng G."/>
        </authorList>
    </citation>
    <scope>NUCLEOTIDE SEQUENCE [LARGE SCALE GENOMIC DNA]</scope>
    <source>
        <strain evidence="13 14">CCTCC AB 2011146</strain>
    </source>
</reference>
<evidence type="ECO:0000256" key="7">
    <source>
        <dbReference type="ARBA" id="ARBA00023239"/>
    </source>
</evidence>
<feature type="active site" evidence="10 11">
    <location>
        <position position="183"/>
    </location>
</feature>
<feature type="active site" description="Nucleophile" evidence="10 11">
    <location>
        <position position="82"/>
    </location>
</feature>
<keyword evidence="6 10" id="KW-0368">Histidine biosynthesis</keyword>
<evidence type="ECO:0000256" key="2">
    <source>
        <dbReference type="ARBA" id="ARBA00011152"/>
    </source>
</evidence>
<gene>
    <name evidence="10 13" type="primary">hisH</name>
    <name evidence="13" type="ORF">EWH12_05875</name>
</gene>
<dbReference type="NCBIfam" id="TIGR01855">
    <property type="entry name" value="IMP_synth_hisH"/>
    <property type="match status" value="1"/>
</dbReference>
<dbReference type="GO" id="GO:0004359">
    <property type="term" value="F:glutaminase activity"/>
    <property type="evidence" value="ECO:0007669"/>
    <property type="project" value="UniProtKB-EC"/>
</dbReference>
<evidence type="ECO:0000313" key="14">
    <source>
        <dbReference type="Proteomes" id="UP000291572"/>
    </source>
</evidence>
<dbReference type="Gene3D" id="3.40.50.880">
    <property type="match status" value="1"/>
</dbReference>
<name>A0A8G1ZHI1_9SPHN</name>
<dbReference type="PANTHER" id="PTHR42701:SF1">
    <property type="entry name" value="IMIDAZOLE GLYCEROL PHOSPHATE SYNTHASE SUBUNIT HISH"/>
    <property type="match status" value="1"/>
</dbReference>
<evidence type="ECO:0000256" key="5">
    <source>
        <dbReference type="ARBA" id="ARBA00022962"/>
    </source>
</evidence>
<dbReference type="Proteomes" id="UP000291572">
    <property type="component" value="Unassembled WGS sequence"/>
</dbReference>
<evidence type="ECO:0000256" key="10">
    <source>
        <dbReference type="HAMAP-Rule" id="MF_00278"/>
    </source>
</evidence>
<evidence type="ECO:0000256" key="1">
    <source>
        <dbReference type="ARBA" id="ARBA00005091"/>
    </source>
</evidence>
<protein>
    <recommendedName>
        <fullName evidence="10">Imidazole glycerol phosphate synthase subunit HisH</fullName>
        <ecNumber evidence="10">4.3.2.10</ecNumber>
    </recommendedName>
    <alternativeName>
        <fullName evidence="10">IGP synthase glutaminase subunit</fullName>
        <ecNumber evidence="10">3.5.1.2</ecNumber>
    </alternativeName>
    <alternativeName>
        <fullName evidence="10">IGP synthase subunit HisH</fullName>
    </alternativeName>
    <alternativeName>
        <fullName evidence="10">ImGP synthase subunit HisH</fullName>
        <shortName evidence="10">IGPS subunit HisH</shortName>
    </alternativeName>
</protein>
<keyword evidence="7 10" id="KW-0456">Lyase</keyword>
<dbReference type="InterPro" id="IPR010139">
    <property type="entry name" value="Imidazole-glycPsynth_HisH"/>
</dbReference>
<comment type="catalytic activity">
    <reaction evidence="8 10">
        <text>5-[(5-phospho-1-deoxy-D-ribulos-1-ylimino)methylamino]-1-(5-phospho-beta-D-ribosyl)imidazole-4-carboxamide + L-glutamine = D-erythro-1-(imidazol-4-yl)glycerol 3-phosphate + 5-amino-1-(5-phospho-beta-D-ribosyl)imidazole-4-carboxamide + L-glutamate + H(+)</text>
        <dbReference type="Rhea" id="RHEA:24793"/>
        <dbReference type="ChEBI" id="CHEBI:15378"/>
        <dbReference type="ChEBI" id="CHEBI:29985"/>
        <dbReference type="ChEBI" id="CHEBI:58278"/>
        <dbReference type="ChEBI" id="CHEBI:58359"/>
        <dbReference type="ChEBI" id="CHEBI:58475"/>
        <dbReference type="ChEBI" id="CHEBI:58525"/>
        <dbReference type="EC" id="4.3.2.10"/>
    </reaction>
</comment>
<dbReference type="UniPathway" id="UPA00031">
    <property type="reaction ID" value="UER00010"/>
</dbReference>
<dbReference type="PANTHER" id="PTHR42701">
    <property type="entry name" value="IMIDAZOLE GLYCEROL PHOSPHATE SYNTHASE SUBUNIT HISH"/>
    <property type="match status" value="1"/>
</dbReference>
<evidence type="ECO:0000256" key="11">
    <source>
        <dbReference type="PIRSR" id="PIRSR000495-1"/>
    </source>
</evidence>
<dbReference type="PROSITE" id="PS51273">
    <property type="entry name" value="GATASE_TYPE_1"/>
    <property type="match status" value="1"/>
</dbReference>
<dbReference type="Pfam" id="PF00117">
    <property type="entry name" value="GATase"/>
    <property type="match status" value="1"/>
</dbReference>
<keyword evidence="5 10" id="KW-0315">Glutamine amidotransferase</keyword>
<organism evidence="13 14">
    <name type="scientific">Sphingobium cupriresistens</name>
    <dbReference type="NCBI Taxonomy" id="1132417"/>
    <lineage>
        <taxon>Bacteria</taxon>
        <taxon>Pseudomonadati</taxon>
        <taxon>Pseudomonadota</taxon>
        <taxon>Alphaproteobacteria</taxon>
        <taxon>Sphingomonadales</taxon>
        <taxon>Sphingomonadaceae</taxon>
        <taxon>Sphingobium</taxon>
    </lineage>
</organism>
<comment type="subcellular location">
    <subcellularLocation>
        <location evidence="10">Cytoplasm</location>
    </subcellularLocation>
</comment>
<evidence type="ECO:0000256" key="3">
    <source>
        <dbReference type="ARBA" id="ARBA00022605"/>
    </source>
</evidence>
<feature type="domain" description="Glutamine amidotransferase" evidence="12">
    <location>
        <begin position="4"/>
        <end position="189"/>
    </location>
</feature>
<dbReference type="HAMAP" id="MF_00278">
    <property type="entry name" value="HisH"/>
    <property type="match status" value="1"/>
</dbReference>
<keyword evidence="3 10" id="KW-0028">Amino-acid biosynthesis</keyword>
<evidence type="ECO:0000256" key="4">
    <source>
        <dbReference type="ARBA" id="ARBA00022801"/>
    </source>
</evidence>
<evidence type="ECO:0000256" key="6">
    <source>
        <dbReference type="ARBA" id="ARBA00023102"/>
    </source>
</evidence>
<comment type="subunit">
    <text evidence="2 10">Heterodimer of HisH and HisF.</text>
</comment>